<name>A0A445CIB7_ARAHY</name>
<evidence type="ECO:0000256" key="1">
    <source>
        <dbReference type="SAM" id="Phobius"/>
    </source>
</evidence>
<feature type="transmembrane region" description="Helical" evidence="1">
    <location>
        <begin position="20"/>
        <end position="40"/>
    </location>
</feature>
<keyword evidence="3" id="KW-1185">Reference proteome</keyword>
<evidence type="ECO:0000313" key="2">
    <source>
        <dbReference type="EMBL" id="RYR50664.1"/>
    </source>
</evidence>
<sequence>MLRFPVSGLVSSGEIAQEYAATGVGLLAGSSILLVTVVWGTRVVTGSKEFQHNNEDSRIFSQGSNSPLSKRH</sequence>
<comment type="caution">
    <text evidence="2">The sequence shown here is derived from an EMBL/GenBank/DDBJ whole genome shotgun (WGS) entry which is preliminary data.</text>
</comment>
<proteinExistence type="predicted"/>
<evidence type="ECO:0000313" key="3">
    <source>
        <dbReference type="Proteomes" id="UP000289738"/>
    </source>
</evidence>
<dbReference type="Proteomes" id="UP000289738">
    <property type="component" value="Chromosome A07"/>
</dbReference>
<keyword evidence="1" id="KW-0812">Transmembrane</keyword>
<gene>
    <name evidence="2" type="ORF">Ahy_A07g037294</name>
</gene>
<keyword evidence="1" id="KW-1133">Transmembrane helix</keyword>
<dbReference type="AlphaFoldDB" id="A0A445CIB7"/>
<organism evidence="2 3">
    <name type="scientific">Arachis hypogaea</name>
    <name type="common">Peanut</name>
    <dbReference type="NCBI Taxonomy" id="3818"/>
    <lineage>
        <taxon>Eukaryota</taxon>
        <taxon>Viridiplantae</taxon>
        <taxon>Streptophyta</taxon>
        <taxon>Embryophyta</taxon>
        <taxon>Tracheophyta</taxon>
        <taxon>Spermatophyta</taxon>
        <taxon>Magnoliopsida</taxon>
        <taxon>eudicotyledons</taxon>
        <taxon>Gunneridae</taxon>
        <taxon>Pentapetalae</taxon>
        <taxon>rosids</taxon>
        <taxon>fabids</taxon>
        <taxon>Fabales</taxon>
        <taxon>Fabaceae</taxon>
        <taxon>Papilionoideae</taxon>
        <taxon>50 kb inversion clade</taxon>
        <taxon>dalbergioids sensu lato</taxon>
        <taxon>Dalbergieae</taxon>
        <taxon>Pterocarpus clade</taxon>
        <taxon>Arachis</taxon>
    </lineage>
</organism>
<reference evidence="2 3" key="1">
    <citation type="submission" date="2019-01" db="EMBL/GenBank/DDBJ databases">
        <title>Sequencing of cultivated peanut Arachis hypogaea provides insights into genome evolution and oil improvement.</title>
        <authorList>
            <person name="Chen X."/>
        </authorList>
    </citation>
    <scope>NUCLEOTIDE SEQUENCE [LARGE SCALE GENOMIC DNA]</scope>
    <source>
        <strain evidence="3">cv. Fuhuasheng</strain>
        <tissue evidence="2">Leaves</tissue>
    </source>
</reference>
<protein>
    <submittedName>
        <fullName evidence="2">Uncharacterized protein</fullName>
    </submittedName>
</protein>
<dbReference type="EMBL" id="SDMP01000007">
    <property type="protein sequence ID" value="RYR50664.1"/>
    <property type="molecule type" value="Genomic_DNA"/>
</dbReference>
<keyword evidence="1" id="KW-0472">Membrane</keyword>
<accession>A0A445CIB7</accession>